<dbReference type="Gene3D" id="1.20.1280.50">
    <property type="match status" value="1"/>
</dbReference>
<dbReference type="Gene3D" id="2.130.10.30">
    <property type="entry name" value="Regulator of chromosome condensation 1/beta-lactamase-inhibitor protein II"/>
    <property type="match status" value="2"/>
</dbReference>
<feature type="domain" description="F-box" evidence="2">
    <location>
        <begin position="12"/>
        <end position="54"/>
    </location>
</feature>
<dbReference type="PRINTS" id="PR00633">
    <property type="entry name" value="RCCNDNSATION"/>
</dbReference>
<sequence length="605" mass="66264">MPEDQVAKLTLGELPVEVLLDDVFRVIPAHDLLRLGCTNKFFSTLCNDDTLWKNKLMDDFNFSGEGTARTSGYKFLYRGLDKPRVFAWGDKGNGRLGVDRMPKTVINGAPYPIQVKIPGVRIVSLVAGGMSFHALDSNGNVHVWGTLNGSWGPHVANSRGFSNPEKQARVPHRLQMPAPIRAISCGRLHASCWDRSNKIWTFTNWGRPFHLAAPILQESDFSPKQIECGWAFSALLTKFGDVFVWWPFDGEMGQAIQEGFRKMDEDEKSDTNAFPKDGMIPCASWALQDVAPTRLPSLPTLPKLVQSSSGKEQTLQLIQIAAFENHLVGLTNQGHVLKFGDLEGEQAVIQGCWEYLPRFSELRQITEDAIFSESSDSPPKVQIPKTLKITHISANFMHFVAYSTGSSSIVLLGDTETKVDTPPKIIPELQDKSVISVVIGDYHNAALTATGKLMTWGAYSNGALGLGDPAKLEPGTPGGFADDRARQFAIERQRGEPPPVVVPTEVRFDHDLKHPRERFCFAVTAAGWHTGALVIDLEPGDDEGENVALEETFPKPIPRIGGMQSQGRGRGLFTSPIVANPGLFRFGHAAAGMHQPPPPSDGGAS</sequence>
<dbReference type="InterPro" id="IPR009091">
    <property type="entry name" value="RCC1/BLIP-II"/>
</dbReference>
<dbReference type="AlphaFoldDB" id="A0A9P6EAJ3"/>
<dbReference type="GO" id="GO:0005085">
    <property type="term" value="F:guanyl-nucleotide exchange factor activity"/>
    <property type="evidence" value="ECO:0007669"/>
    <property type="project" value="TreeGrafter"/>
</dbReference>
<dbReference type="SUPFAM" id="SSF50985">
    <property type="entry name" value="RCC1/BLIP-II"/>
    <property type="match status" value="1"/>
</dbReference>
<dbReference type="InterPro" id="IPR000408">
    <property type="entry name" value="Reg_chr_condens"/>
</dbReference>
<comment type="caution">
    <text evidence="3">The sequence shown here is derived from an EMBL/GenBank/DDBJ whole genome shotgun (WGS) entry which is preliminary data.</text>
</comment>
<dbReference type="PANTHER" id="PTHR45982">
    <property type="entry name" value="REGULATOR OF CHROMOSOME CONDENSATION"/>
    <property type="match status" value="1"/>
</dbReference>
<name>A0A9P6EAJ3_9AGAR</name>
<feature type="repeat" description="RCC1" evidence="1">
    <location>
        <begin position="83"/>
        <end position="138"/>
    </location>
</feature>
<dbReference type="EMBL" id="MU157885">
    <property type="protein sequence ID" value="KAF9525324.1"/>
    <property type="molecule type" value="Genomic_DNA"/>
</dbReference>
<dbReference type="Proteomes" id="UP000807306">
    <property type="component" value="Unassembled WGS sequence"/>
</dbReference>
<dbReference type="PROSITE" id="PS50012">
    <property type="entry name" value="RCC1_3"/>
    <property type="match status" value="2"/>
</dbReference>
<accession>A0A9P6EAJ3</accession>
<evidence type="ECO:0000313" key="3">
    <source>
        <dbReference type="EMBL" id="KAF9525324.1"/>
    </source>
</evidence>
<proteinExistence type="predicted"/>
<organism evidence="3 4">
    <name type="scientific">Crepidotus variabilis</name>
    <dbReference type="NCBI Taxonomy" id="179855"/>
    <lineage>
        <taxon>Eukaryota</taxon>
        <taxon>Fungi</taxon>
        <taxon>Dikarya</taxon>
        <taxon>Basidiomycota</taxon>
        <taxon>Agaricomycotina</taxon>
        <taxon>Agaricomycetes</taxon>
        <taxon>Agaricomycetidae</taxon>
        <taxon>Agaricales</taxon>
        <taxon>Agaricineae</taxon>
        <taxon>Crepidotaceae</taxon>
        <taxon>Crepidotus</taxon>
    </lineage>
</organism>
<keyword evidence="4" id="KW-1185">Reference proteome</keyword>
<evidence type="ECO:0000259" key="2">
    <source>
        <dbReference type="Pfam" id="PF12937"/>
    </source>
</evidence>
<reference evidence="3" key="1">
    <citation type="submission" date="2020-11" db="EMBL/GenBank/DDBJ databases">
        <authorList>
            <consortium name="DOE Joint Genome Institute"/>
            <person name="Ahrendt S."/>
            <person name="Riley R."/>
            <person name="Andreopoulos W."/>
            <person name="Labutti K."/>
            <person name="Pangilinan J."/>
            <person name="Ruiz-Duenas F.J."/>
            <person name="Barrasa J.M."/>
            <person name="Sanchez-Garcia M."/>
            <person name="Camarero S."/>
            <person name="Miyauchi S."/>
            <person name="Serrano A."/>
            <person name="Linde D."/>
            <person name="Babiker R."/>
            <person name="Drula E."/>
            <person name="Ayuso-Fernandez I."/>
            <person name="Pacheco R."/>
            <person name="Padilla G."/>
            <person name="Ferreira P."/>
            <person name="Barriuso J."/>
            <person name="Kellner H."/>
            <person name="Castanera R."/>
            <person name="Alfaro M."/>
            <person name="Ramirez L."/>
            <person name="Pisabarro A.G."/>
            <person name="Kuo A."/>
            <person name="Tritt A."/>
            <person name="Lipzen A."/>
            <person name="He G."/>
            <person name="Yan M."/>
            <person name="Ng V."/>
            <person name="Cullen D."/>
            <person name="Martin F."/>
            <person name="Rosso M.-N."/>
            <person name="Henrissat B."/>
            <person name="Hibbett D."/>
            <person name="Martinez A.T."/>
            <person name="Grigoriev I.V."/>
        </authorList>
    </citation>
    <scope>NUCLEOTIDE SEQUENCE</scope>
    <source>
        <strain evidence="3">CBS 506.95</strain>
    </source>
</reference>
<gene>
    <name evidence="3" type="ORF">CPB83DRAFT_859631</name>
</gene>
<protein>
    <submittedName>
        <fullName evidence="3">Regulator of chromosome condensation 1/beta-lactamase-inhibitor protein II</fullName>
    </submittedName>
</protein>
<dbReference type="PANTHER" id="PTHR45982:SF3">
    <property type="entry name" value="F-BOX PROTEIN POF9"/>
    <property type="match status" value="1"/>
</dbReference>
<dbReference type="InterPro" id="IPR001810">
    <property type="entry name" value="F-box_dom"/>
</dbReference>
<dbReference type="OrthoDB" id="61110at2759"/>
<dbReference type="Pfam" id="PF12937">
    <property type="entry name" value="F-box-like"/>
    <property type="match status" value="1"/>
</dbReference>
<dbReference type="InterPro" id="IPR051553">
    <property type="entry name" value="Ran_GTPase-activating"/>
</dbReference>
<dbReference type="InterPro" id="IPR036047">
    <property type="entry name" value="F-box-like_dom_sf"/>
</dbReference>
<dbReference type="SUPFAM" id="SSF81383">
    <property type="entry name" value="F-box domain"/>
    <property type="match status" value="1"/>
</dbReference>
<evidence type="ECO:0000313" key="4">
    <source>
        <dbReference type="Proteomes" id="UP000807306"/>
    </source>
</evidence>
<dbReference type="GO" id="GO:0005737">
    <property type="term" value="C:cytoplasm"/>
    <property type="evidence" value="ECO:0007669"/>
    <property type="project" value="TreeGrafter"/>
</dbReference>
<feature type="repeat" description="RCC1" evidence="1">
    <location>
        <begin position="399"/>
        <end position="450"/>
    </location>
</feature>
<dbReference type="Pfam" id="PF13540">
    <property type="entry name" value="RCC1_2"/>
    <property type="match status" value="1"/>
</dbReference>
<evidence type="ECO:0000256" key="1">
    <source>
        <dbReference type="PROSITE-ProRule" id="PRU00235"/>
    </source>
</evidence>